<feature type="compositionally biased region" description="Basic and acidic residues" evidence="2">
    <location>
        <begin position="242"/>
        <end position="253"/>
    </location>
</feature>
<dbReference type="SUPFAM" id="SSF160696">
    <property type="entry name" value="BTG domain-like"/>
    <property type="match status" value="1"/>
</dbReference>
<dbReference type="PANTHER" id="PTHR22978">
    <property type="entry name" value="B-CELL TRANSLOCATION GENE"/>
    <property type="match status" value="1"/>
</dbReference>
<protein>
    <recommendedName>
        <fullName evidence="3">Anti-proliferative protein domain-containing protein</fullName>
    </recommendedName>
</protein>
<proteinExistence type="inferred from homology"/>
<dbReference type="GO" id="GO:0005737">
    <property type="term" value="C:cytoplasm"/>
    <property type="evidence" value="ECO:0007669"/>
    <property type="project" value="TreeGrafter"/>
</dbReference>
<dbReference type="OrthoDB" id="19928at2759"/>
<dbReference type="Pfam" id="PF07742">
    <property type="entry name" value="BTG"/>
    <property type="match status" value="1"/>
</dbReference>
<dbReference type="Gene3D" id="3.90.640.90">
    <property type="entry name" value="Anti-proliferative protein, N-terminal domain"/>
    <property type="match status" value="1"/>
</dbReference>
<dbReference type="PANTHER" id="PTHR22978:SF22">
    <property type="entry name" value="BTG FAMILY PROTEIN"/>
    <property type="match status" value="1"/>
</dbReference>
<dbReference type="InterPro" id="IPR033332">
    <property type="entry name" value="BTG"/>
</dbReference>
<sequence>MASTSESLSVAVAHTVTFLTAKLAGSYAPSTLLKLQMVLEANLTAHYAPSWIPTDPIRGSGRRCMTLSPTCLPPRPVWSACAATNVQWFDWIALLGNTEFDLFVDPGCVAIRCQNKIVNVWSDEKIEQVAPISAPVFSEPMIKASLRPIVAPRKTFAQQVLEDDFEEEDKIFTMLADEISAPTWVTPIITQFPRPARSTSPLSSISEQSRCSSRSSNSSSSGFSFTSDSVSSRTSVTSSKSSEFKPSRRERARQARVFVDTTKTEVTPYDGGKTTVLTGGVMLGGGPKAANKSKFLSANHAAMTHSSSWRSVRA</sequence>
<reference evidence="4" key="1">
    <citation type="submission" date="2021-02" db="EMBL/GenBank/DDBJ databases">
        <title>Psilocybe cubensis genome.</title>
        <authorList>
            <person name="Mckernan K.J."/>
            <person name="Crawford S."/>
            <person name="Trippe A."/>
            <person name="Kane L.T."/>
            <person name="Mclaughlin S."/>
        </authorList>
    </citation>
    <scope>NUCLEOTIDE SEQUENCE [LARGE SCALE GENOMIC DNA]</scope>
    <source>
        <strain evidence="4">MGC-MH-2018</strain>
    </source>
</reference>
<evidence type="ECO:0000256" key="2">
    <source>
        <dbReference type="SAM" id="MobiDB-lite"/>
    </source>
</evidence>
<comment type="caution">
    <text evidence="4">The sequence shown here is derived from an EMBL/GenBank/DDBJ whole genome shotgun (WGS) entry which is preliminary data.</text>
</comment>
<feature type="domain" description="Anti-proliferative protein" evidence="3">
    <location>
        <begin position="12"/>
        <end position="116"/>
    </location>
</feature>
<comment type="similarity">
    <text evidence="1">Belongs to the BTG family.</text>
</comment>
<feature type="compositionally biased region" description="Low complexity" evidence="2">
    <location>
        <begin position="203"/>
        <end position="241"/>
    </location>
</feature>
<dbReference type="InterPro" id="IPR002087">
    <property type="entry name" value="Anti_prolifrtn"/>
</dbReference>
<evidence type="ECO:0000256" key="1">
    <source>
        <dbReference type="ARBA" id="ARBA00007989"/>
    </source>
</evidence>
<feature type="region of interest" description="Disordered" evidence="2">
    <location>
        <begin position="195"/>
        <end position="254"/>
    </location>
</feature>
<dbReference type="InterPro" id="IPR036054">
    <property type="entry name" value="BTG-like_sf"/>
</dbReference>
<dbReference type="AlphaFoldDB" id="A0A8H7Y870"/>
<evidence type="ECO:0000259" key="3">
    <source>
        <dbReference type="Pfam" id="PF07742"/>
    </source>
</evidence>
<gene>
    <name evidence="4" type="ORF">JR316_001194</name>
</gene>
<evidence type="ECO:0000313" key="4">
    <source>
        <dbReference type="EMBL" id="KAG5174533.1"/>
    </source>
</evidence>
<dbReference type="EMBL" id="JAFIQS010000001">
    <property type="protein sequence ID" value="KAG5174533.1"/>
    <property type="molecule type" value="Genomic_DNA"/>
</dbReference>
<dbReference type="GO" id="GO:0005634">
    <property type="term" value="C:nucleus"/>
    <property type="evidence" value="ECO:0007669"/>
    <property type="project" value="TreeGrafter"/>
</dbReference>
<accession>A0A8H7Y870</accession>
<name>A0A8H7Y870_PSICU</name>
<organism evidence="4">
    <name type="scientific">Psilocybe cubensis</name>
    <name type="common">Psychedelic mushroom</name>
    <name type="synonym">Stropharia cubensis</name>
    <dbReference type="NCBI Taxonomy" id="181762"/>
    <lineage>
        <taxon>Eukaryota</taxon>
        <taxon>Fungi</taxon>
        <taxon>Dikarya</taxon>
        <taxon>Basidiomycota</taxon>
        <taxon>Agaricomycotina</taxon>
        <taxon>Agaricomycetes</taxon>
        <taxon>Agaricomycetidae</taxon>
        <taxon>Agaricales</taxon>
        <taxon>Agaricineae</taxon>
        <taxon>Strophariaceae</taxon>
        <taxon>Psilocybe</taxon>
    </lineage>
</organism>